<evidence type="ECO:0000256" key="3">
    <source>
        <dbReference type="ARBA" id="ARBA00005061"/>
    </source>
</evidence>
<dbReference type="InterPro" id="IPR007115">
    <property type="entry name" value="6-PTP_synth/QueD"/>
</dbReference>
<comment type="catalytic activity">
    <reaction evidence="11">
        <text>7,8-dihydroneopterin 3'-triphosphate + H2O = 6-carboxy-5,6,7,8-tetrahydropterin + triphosphate + acetaldehyde + 2 H(+)</text>
        <dbReference type="Rhea" id="RHEA:27966"/>
        <dbReference type="ChEBI" id="CHEBI:15343"/>
        <dbReference type="ChEBI" id="CHEBI:15377"/>
        <dbReference type="ChEBI" id="CHEBI:15378"/>
        <dbReference type="ChEBI" id="CHEBI:18036"/>
        <dbReference type="ChEBI" id="CHEBI:58462"/>
        <dbReference type="ChEBI" id="CHEBI:61032"/>
        <dbReference type="EC" id="4.1.2.50"/>
    </reaction>
</comment>
<evidence type="ECO:0000256" key="10">
    <source>
        <dbReference type="ARBA" id="ARBA00031449"/>
    </source>
</evidence>
<keyword evidence="8" id="KW-0862">Zinc</keyword>
<accession>A0ABV6JT71</accession>
<keyword evidence="9" id="KW-0456">Lyase</keyword>
<keyword evidence="7" id="KW-0479">Metal-binding</keyword>
<dbReference type="EC" id="4.1.2.50" evidence="5"/>
<dbReference type="Pfam" id="PF01242">
    <property type="entry name" value="PTPS"/>
    <property type="match status" value="1"/>
</dbReference>
<organism evidence="12 13">
    <name type="scientific">Roseomonas elaeocarpi</name>
    <dbReference type="NCBI Taxonomy" id="907779"/>
    <lineage>
        <taxon>Bacteria</taxon>
        <taxon>Pseudomonadati</taxon>
        <taxon>Pseudomonadota</taxon>
        <taxon>Alphaproteobacteria</taxon>
        <taxon>Acetobacterales</taxon>
        <taxon>Roseomonadaceae</taxon>
        <taxon>Roseomonas</taxon>
    </lineage>
</organism>
<sequence>MFSLTVADHIMVAHSFRGEGFGPAQRVHGATFVVEAEFRAPRLDSDNLLVDIAAARVELRRILDGIDYRNLDEVPEMRGQNTTTEYLCGFIHARLSDALRDGRLGAGGKVVQWLKVVLRESPLAWAGYEAPVNLGAPDDAAAVPAATEMLS</sequence>
<comment type="cofactor">
    <cofactor evidence="1">
        <name>Zn(2+)</name>
        <dbReference type="ChEBI" id="CHEBI:29105"/>
    </cofactor>
</comment>
<proteinExistence type="inferred from homology"/>
<dbReference type="Gene3D" id="3.30.479.10">
    <property type="entry name" value="6-pyruvoyl tetrahydropterin synthase/QueD"/>
    <property type="match status" value="1"/>
</dbReference>
<dbReference type="InterPro" id="IPR038418">
    <property type="entry name" value="6-PTP_synth/QueD_sf"/>
</dbReference>
<reference evidence="12 13" key="1">
    <citation type="submission" date="2024-09" db="EMBL/GenBank/DDBJ databases">
        <authorList>
            <person name="Sun Q."/>
            <person name="Mori K."/>
        </authorList>
    </citation>
    <scope>NUCLEOTIDE SEQUENCE [LARGE SCALE GENOMIC DNA]</scope>
    <source>
        <strain evidence="12 13">TBRC 5777</strain>
    </source>
</reference>
<dbReference type="RefSeq" id="WP_377044676.1">
    <property type="nucleotide sequence ID" value="NZ_JBHLUN010000008.1"/>
</dbReference>
<evidence type="ECO:0000256" key="7">
    <source>
        <dbReference type="ARBA" id="ARBA00022723"/>
    </source>
</evidence>
<name>A0ABV6JT71_9PROT</name>
<gene>
    <name evidence="12" type="ORF">ACFFGY_11710</name>
</gene>
<dbReference type="EMBL" id="JBHLUN010000008">
    <property type="protein sequence ID" value="MFC0408922.1"/>
    <property type="molecule type" value="Genomic_DNA"/>
</dbReference>
<evidence type="ECO:0000256" key="2">
    <source>
        <dbReference type="ARBA" id="ARBA00002285"/>
    </source>
</evidence>
<comment type="caution">
    <text evidence="12">The sequence shown here is derived from an EMBL/GenBank/DDBJ whole genome shotgun (WGS) entry which is preliminary data.</text>
</comment>
<evidence type="ECO:0000256" key="9">
    <source>
        <dbReference type="ARBA" id="ARBA00023239"/>
    </source>
</evidence>
<evidence type="ECO:0000256" key="4">
    <source>
        <dbReference type="ARBA" id="ARBA00008900"/>
    </source>
</evidence>
<protein>
    <recommendedName>
        <fullName evidence="6">6-carboxy-5,6,7,8-tetrahydropterin synthase</fullName>
        <ecNumber evidence="5">4.1.2.50</ecNumber>
    </recommendedName>
    <alternativeName>
        <fullName evidence="10">Queuosine biosynthesis protein QueD</fullName>
    </alternativeName>
</protein>
<evidence type="ECO:0000256" key="8">
    <source>
        <dbReference type="ARBA" id="ARBA00022833"/>
    </source>
</evidence>
<dbReference type="SUPFAM" id="SSF55620">
    <property type="entry name" value="Tetrahydrobiopterin biosynthesis enzymes-like"/>
    <property type="match status" value="1"/>
</dbReference>
<evidence type="ECO:0000256" key="6">
    <source>
        <dbReference type="ARBA" id="ARBA00018141"/>
    </source>
</evidence>
<comment type="pathway">
    <text evidence="3">Purine metabolism; 7-cyano-7-deazaguanine biosynthesis.</text>
</comment>
<dbReference type="PANTHER" id="PTHR12589:SF7">
    <property type="entry name" value="6-PYRUVOYL TETRAHYDROBIOPTERIN SYNTHASE"/>
    <property type="match status" value="1"/>
</dbReference>
<evidence type="ECO:0000256" key="1">
    <source>
        <dbReference type="ARBA" id="ARBA00001947"/>
    </source>
</evidence>
<dbReference type="PANTHER" id="PTHR12589">
    <property type="entry name" value="PYRUVOYL TETRAHYDROBIOPTERIN SYNTHASE"/>
    <property type="match status" value="1"/>
</dbReference>
<comment type="similarity">
    <text evidence="4">Belongs to the PTPS family. QueD subfamily.</text>
</comment>
<evidence type="ECO:0000313" key="12">
    <source>
        <dbReference type="EMBL" id="MFC0408922.1"/>
    </source>
</evidence>
<evidence type="ECO:0000313" key="13">
    <source>
        <dbReference type="Proteomes" id="UP001589865"/>
    </source>
</evidence>
<keyword evidence="13" id="KW-1185">Reference proteome</keyword>
<evidence type="ECO:0000256" key="5">
    <source>
        <dbReference type="ARBA" id="ARBA00012982"/>
    </source>
</evidence>
<dbReference type="Proteomes" id="UP001589865">
    <property type="component" value="Unassembled WGS sequence"/>
</dbReference>
<comment type="function">
    <text evidence="2">Catalyzes the conversion of 7,8-dihydroneopterin triphosphate (H2NTP) to 6-carboxy-5,6,7,8-tetrahydropterin (CPH4) and acetaldehyde.</text>
</comment>
<evidence type="ECO:0000256" key="11">
    <source>
        <dbReference type="ARBA" id="ARBA00048807"/>
    </source>
</evidence>